<gene>
    <name evidence="4" type="ORF">TEOVI_000631800</name>
</gene>
<feature type="coiled-coil region" evidence="1">
    <location>
        <begin position="297"/>
        <end position="331"/>
    </location>
</feature>
<dbReference type="RefSeq" id="XP_067077426.1">
    <property type="nucleotide sequence ID" value="XM_067221325.1"/>
</dbReference>
<evidence type="ECO:0000313" key="5">
    <source>
        <dbReference type="Proteomes" id="UP000195570"/>
    </source>
</evidence>
<dbReference type="GeneID" id="92380252"/>
<feature type="coiled-coil region" evidence="1">
    <location>
        <begin position="2"/>
        <end position="68"/>
    </location>
</feature>
<evidence type="ECO:0000256" key="1">
    <source>
        <dbReference type="SAM" id="Coils"/>
    </source>
</evidence>
<keyword evidence="5" id="KW-1185">Reference proteome</keyword>
<organism evidence="4 5">
    <name type="scientific">Trypanosoma equiperdum</name>
    <dbReference type="NCBI Taxonomy" id="5694"/>
    <lineage>
        <taxon>Eukaryota</taxon>
        <taxon>Discoba</taxon>
        <taxon>Euglenozoa</taxon>
        <taxon>Kinetoplastea</taxon>
        <taxon>Metakinetoplastina</taxon>
        <taxon>Trypanosomatida</taxon>
        <taxon>Trypanosomatidae</taxon>
        <taxon>Trypanosoma</taxon>
    </lineage>
</organism>
<dbReference type="VEuPathDB" id="TriTrypDB:TEOVI_000631800"/>
<evidence type="ECO:0000256" key="2">
    <source>
        <dbReference type="SAM" id="MobiDB-lite"/>
    </source>
</evidence>
<feature type="domain" description="GRIP" evidence="3">
    <location>
        <begin position="409"/>
        <end position="447"/>
    </location>
</feature>
<reference evidence="4" key="1">
    <citation type="submission" date="2016-09" db="EMBL/GenBank/DDBJ databases">
        <authorList>
            <person name="Hebert L."/>
            <person name="Moumen B."/>
        </authorList>
    </citation>
    <scope>NUCLEOTIDE SEQUENCE [LARGE SCALE GENOMIC DNA]</scope>
    <source>
        <strain evidence="4">OVI</strain>
    </source>
</reference>
<feature type="region of interest" description="Disordered" evidence="2">
    <location>
        <begin position="271"/>
        <end position="292"/>
    </location>
</feature>
<dbReference type="EMBL" id="CZPT02000457">
    <property type="protein sequence ID" value="SCU65912.1"/>
    <property type="molecule type" value="Genomic_DNA"/>
</dbReference>
<protein>
    <submittedName>
        <fullName evidence="4">GRIP domain containing protein, putative</fullName>
    </submittedName>
</protein>
<dbReference type="InterPro" id="IPR000237">
    <property type="entry name" value="GRIP_dom"/>
</dbReference>
<dbReference type="SMR" id="A0A1G4I2C8"/>
<dbReference type="Gene3D" id="1.20.5.1700">
    <property type="match status" value="1"/>
</dbReference>
<sequence length="462" mass="52056">MDAVVNSEVQQLREELEKAKHRMQVWKEKTQVGVTELRNRIIELTTELEESRAANDQLSQQLQNAKSVATAAASTSGAVPECSSFAESHYFSHVGAWVTASSDALVEILLDKSDAALDIAVGTWRELEKHKRRTAQTLRMQKKTTEALEQELAGLRETLTGAQAELVERKSAIERRDQALETLQNRLETLEEAKASFEASQAAMASRPNAEQINAFEERLEEERENMRHEFTVRESIIFDQHRDEMERLMSRYEQDMAELRAELEERALETAETGNKHLGEGAQARGQSEQRDDAAYGELLDHLKSLQEELRGAQEENQKLTQELAAVKRTHSGVGGPVLGSCSVKDFNGQNKPSTLPEALSRIAELEGDVSRLSDELCATRRRLVATRHQSNTTKDQENSLVFDGQLATYLRFTVVQLLCSSGDTNVAKNLFPVLTTLLRFDKSNLSEIYKKNPGWVKRRF</sequence>
<proteinExistence type="predicted"/>
<name>A0A1G4I2C8_TRYEQ</name>
<evidence type="ECO:0000259" key="3">
    <source>
        <dbReference type="Pfam" id="PF01465"/>
    </source>
</evidence>
<dbReference type="Pfam" id="PF01465">
    <property type="entry name" value="GRIP"/>
    <property type="match status" value="1"/>
</dbReference>
<comment type="caution">
    <text evidence="4">The sequence shown here is derived from an EMBL/GenBank/DDBJ whole genome shotgun (WGS) entry which is preliminary data.</text>
</comment>
<feature type="coiled-coil region" evidence="1">
    <location>
        <begin position="138"/>
        <end position="270"/>
    </location>
</feature>
<keyword evidence="1" id="KW-0175">Coiled coil</keyword>
<dbReference type="AlphaFoldDB" id="A0A1G4I2C8"/>
<accession>A0A1G4I2C8</accession>
<feature type="compositionally biased region" description="Basic and acidic residues" evidence="2">
    <location>
        <begin position="271"/>
        <end position="280"/>
    </location>
</feature>
<dbReference type="Proteomes" id="UP000195570">
    <property type="component" value="Unassembled WGS sequence"/>
</dbReference>
<evidence type="ECO:0000313" key="4">
    <source>
        <dbReference type="EMBL" id="SCU65912.1"/>
    </source>
</evidence>